<evidence type="ECO:0000313" key="2">
    <source>
        <dbReference type="EMBL" id="KAJ3654122.1"/>
    </source>
</evidence>
<organism evidence="2 3">
    <name type="scientific">Zophobas morio</name>
    <dbReference type="NCBI Taxonomy" id="2755281"/>
    <lineage>
        <taxon>Eukaryota</taxon>
        <taxon>Metazoa</taxon>
        <taxon>Ecdysozoa</taxon>
        <taxon>Arthropoda</taxon>
        <taxon>Hexapoda</taxon>
        <taxon>Insecta</taxon>
        <taxon>Pterygota</taxon>
        <taxon>Neoptera</taxon>
        <taxon>Endopterygota</taxon>
        <taxon>Coleoptera</taxon>
        <taxon>Polyphaga</taxon>
        <taxon>Cucujiformia</taxon>
        <taxon>Tenebrionidae</taxon>
        <taxon>Zophobas</taxon>
    </lineage>
</organism>
<evidence type="ECO:0000256" key="1">
    <source>
        <dbReference type="SAM" id="MobiDB-lite"/>
    </source>
</evidence>
<comment type="caution">
    <text evidence="2">The sequence shown here is derived from an EMBL/GenBank/DDBJ whole genome shotgun (WGS) entry which is preliminary data.</text>
</comment>
<dbReference type="AlphaFoldDB" id="A0AA38ICX2"/>
<feature type="region of interest" description="Disordered" evidence="1">
    <location>
        <begin position="115"/>
        <end position="141"/>
    </location>
</feature>
<dbReference type="Proteomes" id="UP001168821">
    <property type="component" value="Unassembled WGS sequence"/>
</dbReference>
<accession>A0AA38ICX2</accession>
<feature type="compositionally biased region" description="Polar residues" evidence="1">
    <location>
        <begin position="119"/>
        <end position="141"/>
    </location>
</feature>
<protein>
    <submittedName>
        <fullName evidence="2">Uncharacterized protein</fullName>
    </submittedName>
</protein>
<keyword evidence="3" id="KW-1185">Reference proteome</keyword>
<sequence>MENRVSRGHGQWSRTTRIERRHDGQSEFGFFLVRGAAAPPGDAGMGNHRGSDVTGLISTRSCVVFAIKARIFRETTKVRAKGPPGTATGFSRDGRTWGMELDTVTMCVTRSGVEMERSASWQPNQTPRNSNTLYRRNTKQSARVWPAEERGHNTILGYL</sequence>
<proteinExistence type="predicted"/>
<reference evidence="2" key="1">
    <citation type="journal article" date="2023" name="G3 (Bethesda)">
        <title>Whole genome assemblies of Zophobas morio and Tenebrio molitor.</title>
        <authorList>
            <person name="Kaur S."/>
            <person name="Stinson S.A."/>
            <person name="diCenzo G.C."/>
        </authorList>
    </citation>
    <scope>NUCLEOTIDE SEQUENCE</scope>
    <source>
        <strain evidence="2">QUZm001</strain>
    </source>
</reference>
<name>A0AA38ICX2_9CUCU</name>
<gene>
    <name evidence="2" type="ORF">Zmor_013335</name>
</gene>
<evidence type="ECO:0000313" key="3">
    <source>
        <dbReference type="Proteomes" id="UP001168821"/>
    </source>
</evidence>
<dbReference type="EMBL" id="JALNTZ010000004">
    <property type="protein sequence ID" value="KAJ3654122.1"/>
    <property type="molecule type" value="Genomic_DNA"/>
</dbReference>